<accession>A0A7S1ZH52</accession>
<feature type="compositionally biased region" description="Low complexity" evidence="1">
    <location>
        <begin position="11"/>
        <end position="21"/>
    </location>
</feature>
<protein>
    <submittedName>
        <fullName evidence="2">Uncharacterized protein</fullName>
    </submittedName>
</protein>
<gene>
    <name evidence="2" type="ORF">DBRI1063_LOCUS15458</name>
</gene>
<dbReference type="AlphaFoldDB" id="A0A7S1ZH52"/>
<sequence length="291" mass="32954">MLTTPTPRNHITSSSSSSSLLDSTICRSSYNTRHYHSTTDNDEKESCTSDKKEFNSRRRRNILLYSSFMMLSQNTATAASAIPFLPSSEPRRQLDLCLVTILRVLYWSEYISQDIYDKLLLSGEDSNKQPYLEARLGAKALVTGRIGGGANSKVYTLATLQLKGCLKDAVYIYSLGQHPKSSKRLVDNAATTIIESLASIVEFDGLETTTDPSPRSSLMMSMYNRDKAVYVQRMLKEQTLPACEDFLSVLFDDDNQARRRCELYVYENYAEEMPLGRRKEVMARLLLQNDV</sequence>
<dbReference type="EMBL" id="HBGN01024180">
    <property type="protein sequence ID" value="CAD9338814.1"/>
    <property type="molecule type" value="Transcribed_RNA"/>
</dbReference>
<proteinExistence type="predicted"/>
<feature type="compositionally biased region" description="Polar residues" evidence="1">
    <location>
        <begin position="1"/>
        <end position="10"/>
    </location>
</feature>
<reference evidence="2" key="1">
    <citation type="submission" date="2021-01" db="EMBL/GenBank/DDBJ databases">
        <authorList>
            <person name="Corre E."/>
            <person name="Pelletier E."/>
            <person name="Niang G."/>
            <person name="Scheremetjew M."/>
            <person name="Finn R."/>
            <person name="Kale V."/>
            <person name="Holt S."/>
            <person name="Cochrane G."/>
            <person name="Meng A."/>
            <person name="Brown T."/>
            <person name="Cohen L."/>
        </authorList>
    </citation>
    <scope>NUCLEOTIDE SEQUENCE</scope>
    <source>
        <strain evidence="2">Pop2</strain>
    </source>
</reference>
<feature type="region of interest" description="Disordered" evidence="1">
    <location>
        <begin position="1"/>
        <end position="21"/>
    </location>
</feature>
<organism evidence="2">
    <name type="scientific">Ditylum brightwellii</name>
    <dbReference type="NCBI Taxonomy" id="49249"/>
    <lineage>
        <taxon>Eukaryota</taxon>
        <taxon>Sar</taxon>
        <taxon>Stramenopiles</taxon>
        <taxon>Ochrophyta</taxon>
        <taxon>Bacillariophyta</taxon>
        <taxon>Mediophyceae</taxon>
        <taxon>Lithodesmiophycidae</taxon>
        <taxon>Lithodesmiales</taxon>
        <taxon>Lithodesmiaceae</taxon>
        <taxon>Ditylum</taxon>
    </lineage>
</organism>
<name>A0A7S1ZH52_9STRA</name>
<evidence type="ECO:0000313" key="2">
    <source>
        <dbReference type="EMBL" id="CAD9338814.1"/>
    </source>
</evidence>
<evidence type="ECO:0000256" key="1">
    <source>
        <dbReference type="SAM" id="MobiDB-lite"/>
    </source>
</evidence>